<evidence type="ECO:0000259" key="4">
    <source>
        <dbReference type="Pfam" id="PF09347"/>
    </source>
</evidence>
<dbReference type="KEGG" id="gbe:GbCGDNIH1_1824"/>
<dbReference type="InterPro" id="IPR018959">
    <property type="entry name" value="DUF1989"/>
</dbReference>
<dbReference type="STRING" id="391165.GbCGDNIH1_1824"/>
<dbReference type="Pfam" id="PF01571">
    <property type="entry name" value="GCV_T"/>
    <property type="match status" value="1"/>
</dbReference>
<dbReference type="InterPro" id="IPR029043">
    <property type="entry name" value="GcvT/YgfZ_C"/>
</dbReference>
<evidence type="ECO:0000259" key="2">
    <source>
        <dbReference type="Pfam" id="PF01571"/>
    </source>
</evidence>
<sequence>MPLARASPVPGKQLTACQHHDCPKTAPHPAETKRICLKNRHLSVFVVPLGTIVNGPARQLPFLQDNITEQRKCSLDIFPADTPTPSRSSAILRGGQWTVLTIPAGGSLMLVNIEGGQKVDLYCLSTASLILPEDASVSPSPDMLAGLVSAQERTGTVLARYTDAELAIMGWRLFDDSTPDKTALSVTARHDAVCVLISAKTVMTPDSHNTATDIAIHITQDETALRLPAPLAPVKAEIHIPPASARAYTVKAGDYIQIIDVQGKQCSDFLAFDAQSLKNGDLNGLDAAVTRTFTGVANPSPGVHARYFDRTMKPLVEIVQDTVGRHDAFLLACNARYYETQGYPGHTNCTDNFNAVLEDHGIKPQITWPAINFFFNTQVNPDGTISLEEPWSRPGDYVLLRAMTDLVCASSACPDDIDPANGWMPTDIHVRIYDASAQFSKGIGHRITRHTEARLTRESGFHSRTSPLAKEMIDYQGFWLPREYSGSGAIEEYWACREKAALFDLTALRKFEITGPDAEKLLNYAVTRDISKLSIGQIVYTALCHPHGGMIDDATVFRMSQHTFRLICGREWCGTWLRMLASEKDFKVWVRSSTDQLHNISLQGPLSRIILSTVFSPYLTQPDAKDLKWFHFSTGMLGKHDPSPVMISRTGYTGELGYEIFCHPQHAGSVWDAVMEAGKNHALKPAGLDALNMLRIEAGLAFAGYEFCDQTDPFEAGIGFVVSQKKQSDYVGKTALLERGSAYRNRLAGLVIEGNDTVFHGDGVYNGMAQVGIITSPVFSPILGSQIALARIDPSVAVSGTQIEIGKDNGMQLRIPAHVVGFPHYDPQKTKVRS</sequence>
<dbReference type="InterPro" id="IPR027266">
    <property type="entry name" value="TrmE/GcvT-like"/>
</dbReference>
<feature type="domain" description="GCVT N-terminal" evidence="2">
    <location>
        <begin position="462"/>
        <end position="726"/>
    </location>
</feature>
<dbReference type="eggNOG" id="COG0404">
    <property type="taxonomic scope" value="Bacteria"/>
</dbReference>
<organism evidence="5 6">
    <name type="scientific">Granulibacter bethesdensis (strain ATCC BAA-1260 / CGDNIH1)</name>
    <dbReference type="NCBI Taxonomy" id="391165"/>
    <lineage>
        <taxon>Bacteria</taxon>
        <taxon>Pseudomonadati</taxon>
        <taxon>Pseudomonadota</taxon>
        <taxon>Alphaproteobacteria</taxon>
        <taxon>Acetobacterales</taxon>
        <taxon>Acetobacteraceae</taxon>
        <taxon>Granulibacter</taxon>
    </lineage>
</organism>
<evidence type="ECO:0000256" key="1">
    <source>
        <dbReference type="SAM" id="MobiDB-lite"/>
    </source>
</evidence>
<feature type="region of interest" description="Disordered" evidence="1">
    <location>
        <begin position="1"/>
        <end position="24"/>
    </location>
</feature>
<protein>
    <submittedName>
        <fullName evidence="5">Aminomethyltransferase family protein</fullName>
    </submittedName>
</protein>
<evidence type="ECO:0000313" key="6">
    <source>
        <dbReference type="Proteomes" id="UP000001963"/>
    </source>
</evidence>
<dbReference type="Pfam" id="PF09347">
    <property type="entry name" value="DUF1989"/>
    <property type="match status" value="1"/>
</dbReference>
<feature type="domain" description="Aminomethyltransferase C-terminal" evidence="3">
    <location>
        <begin position="746"/>
        <end position="826"/>
    </location>
</feature>
<keyword evidence="6" id="KW-1185">Reference proteome</keyword>
<dbReference type="SUPFAM" id="SSF101790">
    <property type="entry name" value="Aminomethyltransferase beta-barrel domain"/>
    <property type="match status" value="1"/>
</dbReference>
<dbReference type="PANTHER" id="PTHR43757:SF2">
    <property type="entry name" value="AMINOMETHYLTRANSFERASE, MITOCHONDRIAL"/>
    <property type="match status" value="1"/>
</dbReference>
<name>Q0BR30_GRABC</name>
<dbReference type="InterPro" id="IPR028896">
    <property type="entry name" value="GcvT/YgfZ/DmdA"/>
</dbReference>
<evidence type="ECO:0000259" key="3">
    <source>
        <dbReference type="Pfam" id="PF08669"/>
    </source>
</evidence>
<dbReference type="GO" id="GO:0005829">
    <property type="term" value="C:cytosol"/>
    <property type="evidence" value="ECO:0007669"/>
    <property type="project" value="TreeGrafter"/>
</dbReference>
<feature type="domain" description="DUF1989" evidence="4">
    <location>
        <begin position="239"/>
        <end position="407"/>
    </location>
</feature>
<gene>
    <name evidence="5" type="ordered locus">GbCGDNIH1_1824</name>
</gene>
<dbReference type="EMBL" id="CP000394">
    <property type="protein sequence ID" value="ABI62722.2"/>
    <property type="molecule type" value="Genomic_DNA"/>
</dbReference>
<dbReference type="Pfam" id="PF08669">
    <property type="entry name" value="GCV_T_C"/>
    <property type="match status" value="1"/>
</dbReference>
<dbReference type="AlphaFoldDB" id="Q0BR30"/>
<dbReference type="PANTHER" id="PTHR43757">
    <property type="entry name" value="AMINOMETHYLTRANSFERASE"/>
    <property type="match status" value="1"/>
</dbReference>
<dbReference type="InterPro" id="IPR006222">
    <property type="entry name" value="GCVT_N"/>
</dbReference>
<dbReference type="Gene3D" id="3.30.1360.120">
    <property type="entry name" value="Probable tRNA modification gtpase trme, domain 1"/>
    <property type="match status" value="1"/>
</dbReference>
<dbReference type="SUPFAM" id="SSF103025">
    <property type="entry name" value="Folate-binding domain"/>
    <property type="match status" value="1"/>
</dbReference>
<dbReference type="InterPro" id="IPR013977">
    <property type="entry name" value="GcvT_C"/>
</dbReference>
<proteinExistence type="predicted"/>
<dbReference type="Proteomes" id="UP000001963">
    <property type="component" value="Chromosome"/>
</dbReference>
<dbReference type="eggNOG" id="COG3665">
    <property type="taxonomic scope" value="Bacteria"/>
</dbReference>
<accession>Q0BR30</accession>
<evidence type="ECO:0000313" key="5">
    <source>
        <dbReference type="EMBL" id="ABI62722.2"/>
    </source>
</evidence>
<reference evidence="5 6" key="1">
    <citation type="journal article" date="2007" name="J. Bacteriol.">
        <title>Genome sequence analysis of the emerging human pathogenic acetic acid bacterium Granulibacter bethesdensis.</title>
        <authorList>
            <person name="Greenberg D.E."/>
            <person name="Porcella S.F."/>
            <person name="Zelazny A.M."/>
            <person name="Virtaneva K."/>
            <person name="Sturdevant D.E."/>
            <person name="Kupko J.J.III."/>
            <person name="Barbian K.D."/>
            <person name="Babar A."/>
            <person name="Dorward D.W."/>
            <person name="Holland S.M."/>
        </authorList>
    </citation>
    <scope>NUCLEOTIDE SEQUENCE [LARGE SCALE GENOMIC DNA]</scope>
    <source>
        <strain evidence="6">ATCC BAA-1260 / CGDNIH1</strain>
    </source>
</reference>